<reference evidence="6" key="1">
    <citation type="journal article" date="2016" name="Nat. Commun.">
        <title>The Gonium pectorale genome demonstrates co-option of cell cycle regulation during the evolution of multicellularity.</title>
        <authorList>
            <person name="Hanschen E.R."/>
            <person name="Marriage T.N."/>
            <person name="Ferris P.J."/>
            <person name="Hamaji T."/>
            <person name="Toyoda A."/>
            <person name="Fujiyama A."/>
            <person name="Neme R."/>
            <person name="Noguchi H."/>
            <person name="Minakuchi Y."/>
            <person name="Suzuki M."/>
            <person name="Kawai-Toyooka H."/>
            <person name="Smith D.R."/>
            <person name="Sparks H."/>
            <person name="Anderson J."/>
            <person name="Bakaric R."/>
            <person name="Luria V."/>
            <person name="Karger A."/>
            <person name="Kirschner M.W."/>
            <person name="Durand P.M."/>
            <person name="Michod R.E."/>
            <person name="Nozaki H."/>
            <person name="Olson B.J."/>
        </authorList>
    </citation>
    <scope>NUCLEOTIDE SEQUENCE [LARGE SCALE GENOMIC DNA]</scope>
    <source>
        <strain evidence="6">NIES-2863</strain>
    </source>
</reference>
<dbReference type="InterPro" id="IPR044515">
    <property type="entry name" value="ABTB1"/>
</dbReference>
<dbReference type="PANTHER" id="PTHR46231:SF1">
    <property type="entry name" value="ANKYRIN REPEAT AND BTB_POZ DOMAIN-CONTAINING PROTEIN 1"/>
    <property type="match status" value="1"/>
</dbReference>
<dbReference type="AlphaFoldDB" id="A0A150FXU9"/>
<protein>
    <recommendedName>
        <fullName evidence="4">BTB domain-containing protein</fullName>
    </recommendedName>
</protein>
<evidence type="ECO:0000259" key="4">
    <source>
        <dbReference type="PROSITE" id="PS50097"/>
    </source>
</evidence>
<keyword evidence="6" id="KW-1185">Reference proteome</keyword>
<dbReference type="SMART" id="SM00225">
    <property type="entry name" value="BTB"/>
    <property type="match status" value="1"/>
</dbReference>
<evidence type="ECO:0000256" key="1">
    <source>
        <dbReference type="ARBA" id="ARBA00004906"/>
    </source>
</evidence>
<name>A0A150FXU9_GONPE</name>
<dbReference type="InterPro" id="IPR011333">
    <property type="entry name" value="SKP1/BTB/POZ_sf"/>
</dbReference>
<organism evidence="5 6">
    <name type="scientific">Gonium pectorale</name>
    <name type="common">Green alga</name>
    <dbReference type="NCBI Taxonomy" id="33097"/>
    <lineage>
        <taxon>Eukaryota</taxon>
        <taxon>Viridiplantae</taxon>
        <taxon>Chlorophyta</taxon>
        <taxon>core chlorophytes</taxon>
        <taxon>Chlorophyceae</taxon>
        <taxon>CS clade</taxon>
        <taxon>Chlamydomonadales</taxon>
        <taxon>Volvocaceae</taxon>
        <taxon>Gonium</taxon>
    </lineage>
</organism>
<keyword evidence="3" id="KW-0040">ANK repeat</keyword>
<evidence type="ECO:0000313" key="5">
    <source>
        <dbReference type="EMBL" id="KXZ42454.1"/>
    </source>
</evidence>
<dbReference type="Proteomes" id="UP000075714">
    <property type="component" value="Unassembled WGS sequence"/>
</dbReference>
<dbReference type="SUPFAM" id="SSF54695">
    <property type="entry name" value="POZ domain"/>
    <property type="match status" value="1"/>
</dbReference>
<dbReference type="STRING" id="33097.A0A150FXU9"/>
<proteinExistence type="predicted"/>
<dbReference type="OrthoDB" id="534632at2759"/>
<dbReference type="CDD" id="cd18186">
    <property type="entry name" value="BTB_POZ_ZBTB_KLHL-like"/>
    <property type="match status" value="1"/>
</dbReference>
<dbReference type="InterPro" id="IPR000210">
    <property type="entry name" value="BTB/POZ_dom"/>
</dbReference>
<evidence type="ECO:0000313" key="6">
    <source>
        <dbReference type="Proteomes" id="UP000075714"/>
    </source>
</evidence>
<keyword evidence="2" id="KW-0677">Repeat</keyword>
<comment type="pathway">
    <text evidence="1">Protein modification; protein ubiquitination.</text>
</comment>
<dbReference type="PROSITE" id="PS50097">
    <property type="entry name" value="BTB"/>
    <property type="match status" value="1"/>
</dbReference>
<dbReference type="GO" id="GO:0000151">
    <property type="term" value="C:ubiquitin ligase complex"/>
    <property type="evidence" value="ECO:0007669"/>
    <property type="project" value="TreeGrafter"/>
</dbReference>
<gene>
    <name evidence="5" type="ORF">GPECTOR_145g745</name>
</gene>
<evidence type="ECO:0000256" key="3">
    <source>
        <dbReference type="ARBA" id="ARBA00023043"/>
    </source>
</evidence>
<feature type="domain" description="BTB" evidence="4">
    <location>
        <begin position="395"/>
        <end position="463"/>
    </location>
</feature>
<accession>A0A150FXU9</accession>
<dbReference type="GO" id="GO:0005737">
    <property type="term" value="C:cytoplasm"/>
    <property type="evidence" value="ECO:0007669"/>
    <property type="project" value="TreeGrafter"/>
</dbReference>
<sequence length="567" mass="59742">MSAILQKVFLSAPKVGAITARPLPSDPALGQILVICAFGVCPLEGACDGSELADVVLAPPLALTGAAAGYVKDACDATYDPHSDSVIVAVPRALLAISAAGDVSIIAGDPAKSETGLQADGAGDDASFGRLVSVAAGRSGMLYALDHTESAVALRRAQRCGALCYVSTVHEYHIDKGDHAPRALSYNRRTDELLLGANAYMHPESDARVQGLKRLVAPNAMELIAGGADSNQPWPREAVAAPDAFFTRIQFMSADRSGNLYILDGSSLRVLTADGKISYLEHRLWSYRVSEEAWPEYYYWFRDDNVPGSVAALPGGLVALWVRGDDTVQLLQLERQAEALGDEAAASGSSAAAAAACGGRKRPHSSLLTGLTADMGALLDGRLGEDPDAAGFTAADVTLVAGGEGGGEARSFPAHRFILGVRCPYFRRLFAGGFADSAAPRVELPETEPEALAAVLRHLYTGDPGDLAEGLLRPVAELADRLLLPELRDHVAARLVRSVTPGTVVDGMLWADRVGKPLEGLLRRLVAYFTKHRAEVAAQEPGGLDRLLAGASPALLKQLVMRGARQS</sequence>
<comment type="caution">
    <text evidence="5">The sequence shown here is derived from an EMBL/GenBank/DDBJ whole genome shotgun (WGS) entry which is preliminary data.</text>
</comment>
<dbReference type="Gene3D" id="3.30.710.10">
    <property type="entry name" value="Potassium Channel Kv1.1, Chain A"/>
    <property type="match status" value="1"/>
</dbReference>
<evidence type="ECO:0000256" key="2">
    <source>
        <dbReference type="ARBA" id="ARBA00022737"/>
    </source>
</evidence>
<dbReference type="EMBL" id="LSYV01000145">
    <property type="protein sequence ID" value="KXZ42454.1"/>
    <property type="molecule type" value="Genomic_DNA"/>
</dbReference>
<dbReference type="Pfam" id="PF00651">
    <property type="entry name" value="BTB"/>
    <property type="match status" value="1"/>
</dbReference>
<dbReference type="PANTHER" id="PTHR46231">
    <property type="entry name" value="ANKYRIN REPEAT AND BTB/POZ DOMAIN-CONTAINING PROTEIN 1"/>
    <property type="match status" value="1"/>
</dbReference>